<comment type="caution">
    <text evidence="6">The sequence shown here is derived from an EMBL/GenBank/DDBJ whole genome shotgun (WGS) entry which is preliminary data.</text>
</comment>
<evidence type="ECO:0000256" key="4">
    <source>
        <dbReference type="ARBA" id="ARBA00023002"/>
    </source>
</evidence>
<keyword evidence="7" id="KW-1185">Reference proteome</keyword>
<gene>
    <name evidence="6" type="ORF">ACFQ2I_17885</name>
</gene>
<protein>
    <submittedName>
        <fullName evidence="6">FAD-dependent monooxygenase</fullName>
    </submittedName>
</protein>
<reference evidence="7" key="1">
    <citation type="journal article" date="2019" name="Int. J. Syst. Evol. Microbiol.">
        <title>The Global Catalogue of Microorganisms (GCM) 10K type strain sequencing project: providing services to taxonomists for standard genome sequencing and annotation.</title>
        <authorList>
            <consortium name="The Broad Institute Genomics Platform"/>
            <consortium name="The Broad Institute Genome Sequencing Center for Infectious Disease"/>
            <person name="Wu L."/>
            <person name="Ma J."/>
        </authorList>
    </citation>
    <scope>NUCLEOTIDE SEQUENCE [LARGE SCALE GENOMIC DNA]</scope>
    <source>
        <strain evidence="7">CCUG 59129</strain>
    </source>
</reference>
<dbReference type="Proteomes" id="UP001596989">
    <property type="component" value="Unassembled WGS sequence"/>
</dbReference>
<evidence type="ECO:0000313" key="7">
    <source>
        <dbReference type="Proteomes" id="UP001596989"/>
    </source>
</evidence>
<accession>A0ABW3HUS1</accession>
<evidence type="ECO:0000259" key="5">
    <source>
        <dbReference type="Pfam" id="PF01494"/>
    </source>
</evidence>
<dbReference type="PANTHER" id="PTHR46496:SF1">
    <property type="entry name" value="ZEAXANTHIN EPOXIDASE, CHLOROPLASTIC"/>
    <property type="match status" value="1"/>
</dbReference>
<dbReference type="Gene3D" id="3.50.50.60">
    <property type="entry name" value="FAD/NAD(P)-binding domain"/>
    <property type="match status" value="1"/>
</dbReference>
<dbReference type="SUPFAM" id="SSF51905">
    <property type="entry name" value="FAD/NAD(P)-binding domain"/>
    <property type="match status" value="1"/>
</dbReference>
<dbReference type="InterPro" id="IPR036188">
    <property type="entry name" value="FAD/NAD-bd_sf"/>
</dbReference>
<name>A0ABW3HUS1_9BACL</name>
<comment type="cofactor">
    <cofactor evidence="1">
        <name>FAD</name>
        <dbReference type="ChEBI" id="CHEBI:57692"/>
    </cofactor>
</comment>
<keyword evidence="2" id="KW-0285">Flavoprotein</keyword>
<keyword evidence="4" id="KW-0560">Oxidoreductase</keyword>
<organism evidence="6 7">
    <name type="scientific">Paenibacillus chungangensis</name>
    <dbReference type="NCBI Taxonomy" id="696535"/>
    <lineage>
        <taxon>Bacteria</taxon>
        <taxon>Bacillati</taxon>
        <taxon>Bacillota</taxon>
        <taxon>Bacilli</taxon>
        <taxon>Bacillales</taxon>
        <taxon>Paenibacillaceae</taxon>
        <taxon>Paenibacillus</taxon>
    </lineage>
</organism>
<keyword evidence="3" id="KW-0274">FAD</keyword>
<evidence type="ECO:0000256" key="1">
    <source>
        <dbReference type="ARBA" id="ARBA00001974"/>
    </source>
</evidence>
<dbReference type="EMBL" id="JBHTJZ010000033">
    <property type="protein sequence ID" value="MFD0961224.1"/>
    <property type="molecule type" value="Genomic_DNA"/>
</dbReference>
<evidence type="ECO:0000313" key="6">
    <source>
        <dbReference type="EMBL" id="MFD0961224.1"/>
    </source>
</evidence>
<dbReference type="Pfam" id="PF01494">
    <property type="entry name" value="FAD_binding_3"/>
    <property type="match status" value="1"/>
</dbReference>
<dbReference type="InterPro" id="IPR002938">
    <property type="entry name" value="FAD-bd"/>
</dbReference>
<sequence length="192" mass="22422">MWGPNGRFGYLPISNTKAYWYLLINAHPNDPLIAKYNVSDLIERLKNYPQPVTDIIELTENHHILKHDIYDIPAIDQYVFDHIALVGDAAHAMTPNLGQGACQGIEDAYILGLSLSRHPDHGLQEYEKKRLHRANTFVNMSRRVGAMAQLEYPFLCRIRNFMMKMTPQAAYRKQNQFIYDYRYEKRKALSRH</sequence>
<dbReference type="RefSeq" id="WP_377566576.1">
    <property type="nucleotide sequence ID" value="NZ_JBHTJZ010000033.1"/>
</dbReference>
<dbReference type="GO" id="GO:0004497">
    <property type="term" value="F:monooxygenase activity"/>
    <property type="evidence" value="ECO:0007669"/>
    <property type="project" value="UniProtKB-KW"/>
</dbReference>
<evidence type="ECO:0000256" key="3">
    <source>
        <dbReference type="ARBA" id="ARBA00022827"/>
    </source>
</evidence>
<evidence type="ECO:0000256" key="2">
    <source>
        <dbReference type="ARBA" id="ARBA00022630"/>
    </source>
</evidence>
<feature type="domain" description="FAD-binding" evidence="5">
    <location>
        <begin position="75"/>
        <end position="139"/>
    </location>
</feature>
<proteinExistence type="predicted"/>
<dbReference type="PANTHER" id="PTHR46496">
    <property type="match status" value="1"/>
</dbReference>
<keyword evidence="6" id="KW-0503">Monooxygenase</keyword>